<keyword evidence="1" id="KW-0614">Plasmid</keyword>
<gene>
    <name evidence="1" type="ordered locus">Hbor_37400</name>
    <name evidence="2" type="ORF">C499_12770</name>
</gene>
<keyword evidence="3" id="KW-1185">Reference proteome</keyword>
<evidence type="ECO:0000313" key="4">
    <source>
        <dbReference type="Proteomes" id="UP000011585"/>
    </source>
</evidence>
<protein>
    <submittedName>
        <fullName evidence="1">Uncharacterized protein</fullName>
    </submittedName>
</protein>
<proteinExistence type="predicted"/>
<reference evidence="2 4" key="3">
    <citation type="journal article" date="2014" name="PLoS Genet.">
        <title>Phylogenetically driven sequencing of extremely halophilic archaea reveals strategies for static and dynamic osmo-response.</title>
        <authorList>
            <person name="Becker E.A."/>
            <person name="Seitzer P.M."/>
            <person name="Tritt A."/>
            <person name="Larsen D."/>
            <person name="Krusor M."/>
            <person name="Yao A.I."/>
            <person name="Wu D."/>
            <person name="Madern D."/>
            <person name="Eisen J.A."/>
            <person name="Darling A.E."/>
            <person name="Facciotti M.T."/>
        </authorList>
    </citation>
    <scope>NUCLEOTIDE SEQUENCE [LARGE SCALE GENOMIC DNA]</scope>
    <source>
        <strain evidence="2 4">DSM 11551</strain>
    </source>
</reference>
<geneLocation type="plasmid" evidence="1 3">
    <name>pHBOR04</name>
</geneLocation>
<dbReference type="EMBL" id="AOHT01000042">
    <property type="protein sequence ID" value="ELY25998.1"/>
    <property type="molecule type" value="Genomic_DNA"/>
</dbReference>
<dbReference type="AlphaFoldDB" id="E4NWM6"/>
<dbReference type="RefSeq" id="WP_006055861.1">
    <property type="nucleotide sequence ID" value="NC_014732.1"/>
</dbReference>
<dbReference type="GeneID" id="31803337"/>
<reference evidence="1" key="2">
    <citation type="submission" date="2009-08" db="EMBL/GenBank/DDBJ databases">
        <title>The complete plasmid4 of Halogeometricum borinquense DSM 11551.</title>
        <authorList>
            <consortium name="US DOE Joint Genome Institute (JGI-PGF)"/>
            <person name="Lucas S."/>
            <person name="Copeland A."/>
            <person name="Lapidus A."/>
            <person name="Glavina del Rio T."/>
            <person name="Dalin E."/>
            <person name="Tice H."/>
            <person name="Bruce D."/>
            <person name="Goodwin L."/>
            <person name="Pitluck S."/>
            <person name="Kyrpides N."/>
            <person name="Mavromatis K."/>
            <person name="Mikhailova N."/>
            <person name="Anderson I."/>
            <person name="Brettin T."/>
            <person name="Detter J.C."/>
            <person name="Han C."/>
            <person name="Larimer F."/>
            <person name="Land M."/>
            <person name="Hauser L."/>
            <person name="Markowitz V."/>
            <person name="Cheng J.-F."/>
            <person name="Hugenholtz P."/>
            <person name="Woyke T."/>
            <person name="Wu D."/>
            <person name="Tindal B."/>
            <person name="Klenk H.-P."/>
            <person name="Eisen J.A."/>
        </authorList>
    </citation>
    <scope>NUCLEOTIDE SEQUENCE</scope>
    <source>
        <strain evidence="1">PR 3</strain>
        <plasmid evidence="1">pHBOR04</plasmid>
    </source>
</reference>
<dbReference type="KEGG" id="hbo:Hbor_37400"/>
<name>E4NWM6_HALBP</name>
<dbReference type="HOGENOM" id="CLU_2190951_0_0_2"/>
<evidence type="ECO:0000313" key="2">
    <source>
        <dbReference type="EMBL" id="ELY25998.1"/>
    </source>
</evidence>
<sequence length="108" mass="11407">MTCNKSGYAYEIYGVYNRYDIWLSEGNIDDLNALFDIGAGASAIADALYKWGVLEAGTPPAVGTLIAGALLVVKGEINLKADGCGVHIEVQSTAPPLPTVGYRNVESQ</sequence>
<evidence type="ECO:0000313" key="1">
    <source>
        <dbReference type="EMBL" id="ADQ69446.1"/>
    </source>
</evidence>
<organism evidence="1 3">
    <name type="scientific">Halogeometricum borinquense (strain ATCC 700274 / DSM 11551 / JCM 10706 / KCTC 4070 / PR3)</name>
    <dbReference type="NCBI Taxonomy" id="469382"/>
    <lineage>
        <taxon>Archaea</taxon>
        <taxon>Methanobacteriati</taxon>
        <taxon>Methanobacteriota</taxon>
        <taxon>Stenosarchaea group</taxon>
        <taxon>Halobacteria</taxon>
        <taxon>Halobacteriales</taxon>
        <taxon>Haloferacaceae</taxon>
        <taxon>Halogeometricum</taxon>
    </lineage>
</organism>
<accession>E4NWM6</accession>
<dbReference type="Proteomes" id="UP000011585">
    <property type="component" value="Unassembled WGS sequence"/>
</dbReference>
<dbReference type="EMBL" id="CP001694">
    <property type="protein sequence ID" value="ADQ69446.1"/>
    <property type="molecule type" value="Genomic_DNA"/>
</dbReference>
<evidence type="ECO:0000313" key="3">
    <source>
        <dbReference type="Proteomes" id="UP000006663"/>
    </source>
</evidence>
<reference evidence="3" key="1">
    <citation type="journal article" date="2009" name="Stand. Genomic Sci.">
        <title>Complete genome sequence of Halogeometricum borinquense type strain (PR3).</title>
        <authorList>
            <person name="Malfatti S."/>
            <person name="Tindall B.J."/>
            <person name="Schneider S."/>
            <person name="Fahnrich R."/>
            <person name="Lapidus A."/>
            <person name="Labuttii K."/>
            <person name="Copeland A."/>
            <person name="Glavina Del Rio T."/>
            <person name="Nolan M."/>
            <person name="Chen F."/>
            <person name="Lucas S."/>
            <person name="Tice H."/>
            <person name="Cheng J.F."/>
            <person name="Bruce D."/>
            <person name="Goodwin L."/>
            <person name="Pitluck S."/>
            <person name="Anderson I."/>
            <person name="Pati A."/>
            <person name="Ivanova N."/>
            <person name="Mavromatis K."/>
            <person name="Chen A."/>
            <person name="Palaniappan K."/>
            <person name="D'haeseleer P."/>
            <person name="Goker M."/>
            <person name="Bristow J."/>
            <person name="Eisen J.A."/>
            <person name="Markowitz V."/>
            <person name="Hugenholtz P."/>
            <person name="Kyrpides N.C."/>
            <person name="Klenk H.P."/>
            <person name="Chain P."/>
        </authorList>
    </citation>
    <scope>NUCLEOTIDE SEQUENCE [LARGE SCALE GENOMIC DNA]</scope>
    <source>
        <strain evidence="3">ATCC 700274 / DSM 11551 / JCM 10706 / KCTC 4070 / PR3</strain>
        <plasmid evidence="3">pHBOR04</plasmid>
    </source>
</reference>
<dbReference type="Proteomes" id="UP000006663">
    <property type="component" value="Plasmid pHBOR04"/>
</dbReference>